<comment type="caution">
    <text evidence="1">The sequence shown here is derived from an EMBL/GenBank/DDBJ whole genome shotgun (WGS) entry which is preliminary data.</text>
</comment>
<reference evidence="1 2" key="1">
    <citation type="submission" date="2023-02" db="EMBL/GenBank/DDBJ databases">
        <title>LHISI_Scaffold_Assembly.</title>
        <authorList>
            <person name="Stuart O.P."/>
            <person name="Cleave R."/>
            <person name="Magrath M.J.L."/>
            <person name="Mikheyev A.S."/>
        </authorList>
    </citation>
    <scope>NUCLEOTIDE SEQUENCE [LARGE SCALE GENOMIC DNA]</scope>
    <source>
        <strain evidence="1">Daus_M_001</strain>
        <tissue evidence="1">Leg muscle</tissue>
    </source>
</reference>
<dbReference type="Proteomes" id="UP001159363">
    <property type="component" value="Chromosome 7"/>
</dbReference>
<evidence type="ECO:0000313" key="1">
    <source>
        <dbReference type="EMBL" id="KAJ8876485.1"/>
    </source>
</evidence>
<gene>
    <name evidence="1" type="ORF">PR048_020930</name>
</gene>
<protein>
    <submittedName>
        <fullName evidence="1">Uncharacterized protein</fullName>
    </submittedName>
</protein>
<accession>A0ABQ9GWT0</accession>
<keyword evidence="2" id="KW-1185">Reference proteome</keyword>
<name>A0ABQ9GWT0_9NEOP</name>
<dbReference type="EMBL" id="JARBHB010000008">
    <property type="protein sequence ID" value="KAJ8876485.1"/>
    <property type="molecule type" value="Genomic_DNA"/>
</dbReference>
<organism evidence="1 2">
    <name type="scientific">Dryococelus australis</name>
    <dbReference type="NCBI Taxonomy" id="614101"/>
    <lineage>
        <taxon>Eukaryota</taxon>
        <taxon>Metazoa</taxon>
        <taxon>Ecdysozoa</taxon>
        <taxon>Arthropoda</taxon>
        <taxon>Hexapoda</taxon>
        <taxon>Insecta</taxon>
        <taxon>Pterygota</taxon>
        <taxon>Neoptera</taxon>
        <taxon>Polyneoptera</taxon>
        <taxon>Phasmatodea</taxon>
        <taxon>Verophasmatodea</taxon>
        <taxon>Anareolatae</taxon>
        <taxon>Phasmatidae</taxon>
        <taxon>Eurycanthinae</taxon>
        <taxon>Dryococelus</taxon>
    </lineage>
</organism>
<proteinExistence type="predicted"/>
<evidence type="ECO:0000313" key="2">
    <source>
        <dbReference type="Proteomes" id="UP001159363"/>
    </source>
</evidence>
<sequence>MKTKINLRTLSDNAKCVTIAKKKMVHLRNAKKFYPKTAGCGDLFSTKYRICACQNYLSKKCFTYVTYVCTYFVLKSNTASFYTCREGGAKRSQDDYS</sequence>